<organism evidence="6 7">
    <name type="scientific">Georgenia halotolerans</name>
    <dbReference type="NCBI Taxonomy" id="3028317"/>
    <lineage>
        <taxon>Bacteria</taxon>
        <taxon>Bacillati</taxon>
        <taxon>Actinomycetota</taxon>
        <taxon>Actinomycetes</taxon>
        <taxon>Micrococcales</taxon>
        <taxon>Bogoriellaceae</taxon>
        <taxon>Georgenia</taxon>
    </lineage>
</organism>
<gene>
    <name evidence="6" type="ORF">PU560_02835</name>
</gene>
<accession>A0ABT5TTL5</accession>
<comment type="similarity">
    <text evidence="1">Belongs to the LysR transcriptional regulatory family.</text>
</comment>
<dbReference type="SUPFAM" id="SSF53850">
    <property type="entry name" value="Periplasmic binding protein-like II"/>
    <property type="match status" value="1"/>
</dbReference>
<keyword evidence="4" id="KW-0804">Transcription</keyword>
<sequence>MAEPFRVRFVPGITPDKWLRTWAERMPASPVEAIPVDDAEQRSVLLSGAADMCFLRLPVDRDGLHVIPLYREVPVVVAAKDHPVA</sequence>
<comment type="caution">
    <text evidence="6">The sequence shown here is derived from an EMBL/GenBank/DDBJ whole genome shotgun (WGS) entry which is preliminary data.</text>
</comment>
<reference evidence="6" key="1">
    <citation type="submission" date="2023-02" db="EMBL/GenBank/DDBJ databases">
        <title>Georgenia sp.10Sc9-8, isolated from a soil sample collected from the Taklamakan desert.</title>
        <authorList>
            <person name="Liu S."/>
        </authorList>
    </citation>
    <scope>NUCLEOTIDE SEQUENCE</scope>
    <source>
        <strain evidence="6">10Sc9-8</strain>
    </source>
</reference>
<keyword evidence="2" id="KW-0805">Transcription regulation</keyword>
<evidence type="ECO:0000256" key="2">
    <source>
        <dbReference type="ARBA" id="ARBA00023015"/>
    </source>
</evidence>
<dbReference type="Pfam" id="PF03466">
    <property type="entry name" value="LysR_substrate"/>
    <property type="match status" value="1"/>
</dbReference>
<dbReference type="EMBL" id="JARACI010000469">
    <property type="protein sequence ID" value="MDD9205402.1"/>
    <property type="molecule type" value="Genomic_DNA"/>
</dbReference>
<evidence type="ECO:0000259" key="5">
    <source>
        <dbReference type="Pfam" id="PF03466"/>
    </source>
</evidence>
<proteinExistence type="inferred from homology"/>
<evidence type="ECO:0000256" key="1">
    <source>
        <dbReference type="ARBA" id="ARBA00009437"/>
    </source>
</evidence>
<evidence type="ECO:0000313" key="7">
    <source>
        <dbReference type="Proteomes" id="UP001165561"/>
    </source>
</evidence>
<dbReference type="Gene3D" id="3.40.190.290">
    <property type="match status" value="1"/>
</dbReference>
<feature type="domain" description="LysR substrate-binding" evidence="5">
    <location>
        <begin position="17"/>
        <end position="85"/>
    </location>
</feature>
<name>A0ABT5TTL5_9MICO</name>
<feature type="non-terminal residue" evidence="6">
    <location>
        <position position="85"/>
    </location>
</feature>
<evidence type="ECO:0000256" key="4">
    <source>
        <dbReference type="ARBA" id="ARBA00023163"/>
    </source>
</evidence>
<dbReference type="PANTHER" id="PTHR30346">
    <property type="entry name" value="TRANSCRIPTIONAL DUAL REGULATOR HCAR-RELATED"/>
    <property type="match status" value="1"/>
</dbReference>
<evidence type="ECO:0000256" key="3">
    <source>
        <dbReference type="ARBA" id="ARBA00023125"/>
    </source>
</evidence>
<dbReference type="PANTHER" id="PTHR30346:SF0">
    <property type="entry name" value="HCA OPERON TRANSCRIPTIONAL ACTIVATOR HCAR"/>
    <property type="match status" value="1"/>
</dbReference>
<dbReference type="InterPro" id="IPR005119">
    <property type="entry name" value="LysR_subst-bd"/>
</dbReference>
<dbReference type="Proteomes" id="UP001165561">
    <property type="component" value="Unassembled WGS sequence"/>
</dbReference>
<keyword evidence="3" id="KW-0238">DNA-binding</keyword>
<protein>
    <submittedName>
        <fullName evidence="6">LysR substrate-binding domain-containing protein</fullName>
    </submittedName>
</protein>
<evidence type="ECO:0000313" key="6">
    <source>
        <dbReference type="EMBL" id="MDD9205402.1"/>
    </source>
</evidence>
<keyword evidence="7" id="KW-1185">Reference proteome</keyword>